<dbReference type="SUPFAM" id="SSF46894">
    <property type="entry name" value="C-terminal effector domain of the bipartite response regulators"/>
    <property type="match status" value="1"/>
</dbReference>
<dbReference type="PRINTS" id="PR00038">
    <property type="entry name" value="HTHLUXR"/>
</dbReference>
<evidence type="ECO:0000256" key="2">
    <source>
        <dbReference type="ARBA" id="ARBA00022723"/>
    </source>
</evidence>
<keyword evidence="12" id="KW-1185">Reference proteome</keyword>
<dbReference type="GO" id="GO:0006355">
    <property type="term" value="P:regulation of DNA-templated transcription"/>
    <property type="evidence" value="ECO:0007669"/>
    <property type="project" value="InterPro"/>
</dbReference>
<keyword evidence="6" id="KW-0238">DNA-binding</keyword>
<evidence type="ECO:0008006" key="13">
    <source>
        <dbReference type="Google" id="ProtNLM"/>
    </source>
</evidence>
<dbReference type="EMBL" id="AP021874">
    <property type="protein sequence ID" value="BBO69497.1"/>
    <property type="molecule type" value="Genomic_DNA"/>
</dbReference>
<evidence type="ECO:0000313" key="12">
    <source>
        <dbReference type="Proteomes" id="UP000427906"/>
    </source>
</evidence>
<keyword evidence="5" id="KW-0805">Transcription regulation</keyword>
<dbReference type="PANTHER" id="PTHR44688">
    <property type="entry name" value="DNA-BINDING TRANSCRIPTIONAL ACTIVATOR DEVR_DOSR"/>
    <property type="match status" value="1"/>
</dbReference>
<evidence type="ECO:0000256" key="8">
    <source>
        <dbReference type="SAM" id="Coils"/>
    </source>
</evidence>
<feature type="domain" description="4Fe-4S" evidence="10">
    <location>
        <begin position="131"/>
        <end position="190"/>
    </location>
</feature>
<keyword evidence="3" id="KW-0408">Iron</keyword>
<feature type="domain" description="HTH luxR-type" evidence="9">
    <location>
        <begin position="241"/>
        <end position="306"/>
    </location>
</feature>
<evidence type="ECO:0000313" key="11">
    <source>
        <dbReference type="EMBL" id="BBO69497.1"/>
    </source>
</evidence>
<dbReference type="SMART" id="SM00421">
    <property type="entry name" value="HTH_LUXR"/>
    <property type="match status" value="1"/>
</dbReference>
<dbReference type="Proteomes" id="UP000427906">
    <property type="component" value="Chromosome"/>
</dbReference>
<dbReference type="Pfam" id="PF00196">
    <property type="entry name" value="GerE"/>
    <property type="match status" value="1"/>
</dbReference>
<dbReference type="PROSITE" id="PS51656">
    <property type="entry name" value="4FE4S"/>
    <property type="match status" value="1"/>
</dbReference>
<dbReference type="Gene3D" id="1.10.10.10">
    <property type="entry name" value="Winged helix-like DNA-binding domain superfamily/Winged helix DNA-binding domain"/>
    <property type="match status" value="1"/>
</dbReference>
<dbReference type="CDD" id="cd06170">
    <property type="entry name" value="LuxR_C_like"/>
    <property type="match status" value="1"/>
</dbReference>
<dbReference type="PANTHER" id="PTHR44688:SF16">
    <property type="entry name" value="DNA-BINDING TRANSCRIPTIONAL ACTIVATOR DEVR_DOSR"/>
    <property type="match status" value="1"/>
</dbReference>
<dbReference type="InterPro" id="IPR016032">
    <property type="entry name" value="Sig_transdc_resp-reg_C-effctor"/>
</dbReference>
<dbReference type="GO" id="GO:0046872">
    <property type="term" value="F:metal ion binding"/>
    <property type="evidence" value="ECO:0007669"/>
    <property type="project" value="UniProtKB-KW"/>
</dbReference>
<evidence type="ECO:0000256" key="7">
    <source>
        <dbReference type="ARBA" id="ARBA00023163"/>
    </source>
</evidence>
<keyword evidence="8" id="KW-0175">Coiled coil</keyword>
<evidence type="ECO:0000256" key="5">
    <source>
        <dbReference type="ARBA" id="ARBA00023015"/>
    </source>
</evidence>
<dbReference type="Pfam" id="PF04060">
    <property type="entry name" value="FeS"/>
    <property type="match status" value="1"/>
</dbReference>
<protein>
    <recommendedName>
        <fullName evidence="13">HTH luxR-type domain-containing protein</fullName>
    </recommendedName>
</protein>
<evidence type="ECO:0000256" key="1">
    <source>
        <dbReference type="ARBA" id="ARBA00022485"/>
    </source>
</evidence>
<dbReference type="AlphaFoldDB" id="A0A5K7YXU0"/>
<dbReference type="InterPro" id="IPR036388">
    <property type="entry name" value="WH-like_DNA-bd_sf"/>
</dbReference>
<dbReference type="RefSeq" id="WP_197904612.1">
    <property type="nucleotide sequence ID" value="NZ_AP021874.1"/>
</dbReference>
<evidence type="ECO:0000256" key="4">
    <source>
        <dbReference type="ARBA" id="ARBA00023014"/>
    </source>
</evidence>
<gene>
    <name evidence="11" type="ORF">DSCA_34270</name>
</gene>
<dbReference type="GO" id="GO:0003677">
    <property type="term" value="F:DNA binding"/>
    <property type="evidence" value="ECO:0007669"/>
    <property type="project" value="UniProtKB-KW"/>
</dbReference>
<dbReference type="InterPro" id="IPR007202">
    <property type="entry name" value="4Fe-4S_dom"/>
</dbReference>
<dbReference type="GO" id="GO:0051539">
    <property type="term" value="F:4 iron, 4 sulfur cluster binding"/>
    <property type="evidence" value="ECO:0007669"/>
    <property type="project" value="UniProtKB-KW"/>
</dbReference>
<sequence>MAPDMSGAEYFENRDFSTAYTTLKLFPSGPMTGQVADIGAGAYGARFELDGDLSPLFPYINAVADHAQYYETPVYIKFVLFQRLCAFYPRQGAFAPVRDIAGAMAFLPKLLDFIADLYRQRPRLTPNHKKFKPVSILDIYRLLPGTNCRICGYSTCMAYAAALSRQRTSMVKCPHLARPVEEKAIFPVYDRQGNVVRTVSLDIDTACLRQKIDQKETRIQSLQSRLSDLERIRAANFDAANDNLPTPLTRREIEVLQRIAGGATNREISGELQISQHTVKSHVIHIFNKLGVNDRAQASAWGALHGLPLCEYP</sequence>
<evidence type="ECO:0000256" key="3">
    <source>
        <dbReference type="ARBA" id="ARBA00023004"/>
    </source>
</evidence>
<name>A0A5K7YXU0_9BACT</name>
<evidence type="ECO:0000259" key="9">
    <source>
        <dbReference type="PROSITE" id="PS50043"/>
    </source>
</evidence>
<evidence type="ECO:0000259" key="10">
    <source>
        <dbReference type="PROSITE" id="PS51656"/>
    </source>
</evidence>
<dbReference type="KEGG" id="dalk:DSCA_34270"/>
<keyword evidence="1" id="KW-0004">4Fe-4S</keyword>
<feature type="coiled-coil region" evidence="8">
    <location>
        <begin position="205"/>
        <end position="232"/>
    </location>
</feature>
<dbReference type="InterPro" id="IPR000792">
    <property type="entry name" value="Tscrpt_reg_LuxR_C"/>
</dbReference>
<proteinExistence type="predicted"/>
<keyword evidence="4" id="KW-0411">Iron-sulfur</keyword>
<dbReference type="Gene3D" id="1.10.15.40">
    <property type="entry name" value="Electron transport complex subunit B, putative Fe-S cluster"/>
    <property type="match status" value="1"/>
</dbReference>
<organism evidence="11 12">
    <name type="scientific">Desulfosarcina alkanivorans</name>
    <dbReference type="NCBI Taxonomy" id="571177"/>
    <lineage>
        <taxon>Bacteria</taxon>
        <taxon>Pseudomonadati</taxon>
        <taxon>Thermodesulfobacteriota</taxon>
        <taxon>Desulfobacteria</taxon>
        <taxon>Desulfobacterales</taxon>
        <taxon>Desulfosarcinaceae</taxon>
        <taxon>Desulfosarcina</taxon>
    </lineage>
</organism>
<dbReference type="PROSITE" id="PS50043">
    <property type="entry name" value="HTH_LUXR_2"/>
    <property type="match status" value="1"/>
</dbReference>
<dbReference type="PROSITE" id="PS00622">
    <property type="entry name" value="HTH_LUXR_1"/>
    <property type="match status" value="1"/>
</dbReference>
<evidence type="ECO:0000256" key="6">
    <source>
        <dbReference type="ARBA" id="ARBA00023125"/>
    </source>
</evidence>
<accession>A0A5K7YXU0</accession>
<keyword evidence="7" id="KW-0804">Transcription</keyword>
<reference evidence="11 12" key="1">
    <citation type="submission" date="2019-11" db="EMBL/GenBank/DDBJ databases">
        <title>Comparative genomics of hydrocarbon-degrading Desulfosarcina strains.</title>
        <authorList>
            <person name="Watanabe M."/>
            <person name="Kojima H."/>
            <person name="Fukui M."/>
        </authorList>
    </citation>
    <scope>NUCLEOTIDE SEQUENCE [LARGE SCALE GENOMIC DNA]</scope>
    <source>
        <strain evidence="11 12">PL12</strain>
    </source>
</reference>
<keyword evidence="2" id="KW-0479">Metal-binding</keyword>